<accession>A0A9E7GMC1</accession>
<evidence type="ECO:0000313" key="3">
    <source>
        <dbReference type="Proteomes" id="UP001055439"/>
    </source>
</evidence>
<name>A0A9E7GMC1_9LILI</name>
<feature type="signal peptide" evidence="1">
    <location>
        <begin position="1"/>
        <end position="22"/>
    </location>
</feature>
<dbReference type="AlphaFoldDB" id="A0A9E7GMC1"/>
<dbReference type="Proteomes" id="UP001055439">
    <property type="component" value="Chromosome 7"/>
</dbReference>
<reference evidence="2" key="1">
    <citation type="submission" date="2022-05" db="EMBL/GenBank/DDBJ databases">
        <title>The Musa troglodytarum L. genome provides insights into the mechanism of non-climacteric behaviour and enrichment of carotenoids.</title>
        <authorList>
            <person name="Wang J."/>
        </authorList>
    </citation>
    <scope>NUCLEOTIDE SEQUENCE</scope>
    <source>
        <tissue evidence="2">Leaf</tissue>
    </source>
</reference>
<protein>
    <submittedName>
        <fullName evidence="2">Uncharacterized protein</fullName>
    </submittedName>
</protein>
<feature type="chain" id="PRO_5038891143" evidence="1">
    <location>
        <begin position="23"/>
        <end position="67"/>
    </location>
</feature>
<proteinExistence type="predicted"/>
<keyword evidence="3" id="KW-1185">Reference proteome</keyword>
<sequence>MSGNSISGFDLGTLILGFPVLALQSGSDLQDKGPKKNTDVLAVIPEIRNEMAPPKVQIQHNAFPPSC</sequence>
<dbReference type="OrthoDB" id="77038at2759"/>
<evidence type="ECO:0000313" key="2">
    <source>
        <dbReference type="EMBL" id="URE17951.1"/>
    </source>
</evidence>
<evidence type="ECO:0000256" key="1">
    <source>
        <dbReference type="SAM" id="SignalP"/>
    </source>
</evidence>
<organism evidence="2 3">
    <name type="scientific">Musa troglodytarum</name>
    <name type="common">fe'i banana</name>
    <dbReference type="NCBI Taxonomy" id="320322"/>
    <lineage>
        <taxon>Eukaryota</taxon>
        <taxon>Viridiplantae</taxon>
        <taxon>Streptophyta</taxon>
        <taxon>Embryophyta</taxon>
        <taxon>Tracheophyta</taxon>
        <taxon>Spermatophyta</taxon>
        <taxon>Magnoliopsida</taxon>
        <taxon>Liliopsida</taxon>
        <taxon>Zingiberales</taxon>
        <taxon>Musaceae</taxon>
        <taxon>Musa</taxon>
    </lineage>
</organism>
<dbReference type="EMBL" id="CP097509">
    <property type="protein sequence ID" value="URE17951.1"/>
    <property type="molecule type" value="Genomic_DNA"/>
</dbReference>
<gene>
    <name evidence="2" type="ORF">MUK42_11613</name>
</gene>
<keyword evidence="1" id="KW-0732">Signal</keyword>